<dbReference type="InterPro" id="IPR009003">
    <property type="entry name" value="Peptidase_S1_PA"/>
</dbReference>
<dbReference type="InterPro" id="IPR045379">
    <property type="entry name" value="Crinkler_N"/>
</dbReference>
<dbReference type="Proteomes" id="UP000265703">
    <property type="component" value="Unassembled WGS sequence"/>
</dbReference>
<dbReference type="SUPFAM" id="SSF50494">
    <property type="entry name" value="Trypsin-like serine proteases"/>
    <property type="match status" value="1"/>
</dbReference>
<evidence type="ECO:0000256" key="2">
    <source>
        <dbReference type="ARBA" id="ARBA00004613"/>
    </source>
</evidence>
<accession>A0A397SRT6</accession>
<protein>
    <recommendedName>
        <fullName evidence="4">Crinkler effector protein N-terminal domain-containing protein</fullName>
    </recommendedName>
</protein>
<evidence type="ECO:0000259" key="4">
    <source>
        <dbReference type="Pfam" id="PF20147"/>
    </source>
</evidence>
<gene>
    <name evidence="5" type="ORF">C1645_741493</name>
</gene>
<name>A0A397SRT6_9GLOM</name>
<evidence type="ECO:0000256" key="1">
    <source>
        <dbReference type="ARBA" id="ARBA00004340"/>
    </source>
</evidence>
<evidence type="ECO:0000313" key="5">
    <source>
        <dbReference type="EMBL" id="RIA85541.1"/>
    </source>
</evidence>
<dbReference type="GO" id="GO:0005576">
    <property type="term" value="C:extracellular region"/>
    <property type="evidence" value="ECO:0007669"/>
    <property type="project" value="UniProtKB-SubCell"/>
</dbReference>
<proteinExistence type="predicted"/>
<evidence type="ECO:0000313" key="6">
    <source>
        <dbReference type="Proteomes" id="UP000265703"/>
    </source>
</evidence>
<evidence type="ECO:0000256" key="3">
    <source>
        <dbReference type="ARBA" id="ARBA00022525"/>
    </source>
</evidence>
<dbReference type="Pfam" id="PF20147">
    <property type="entry name" value="Crinkler"/>
    <property type="match status" value="1"/>
</dbReference>
<dbReference type="GO" id="GO:0043657">
    <property type="term" value="C:host cell"/>
    <property type="evidence" value="ECO:0007669"/>
    <property type="project" value="UniProtKB-SubCell"/>
</dbReference>
<dbReference type="EMBL" id="QKYT01000419">
    <property type="protein sequence ID" value="RIA85541.1"/>
    <property type="molecule type" value="Genomic_DNA"/>
</dbReference>
<comment type="caution">
    <text evidence="5">The sequence shown here is derived from an EMBL/GenBank/DDBJ whole genome shotgun (WGS) entry which is preliminary data.</text>
</comment>
<comment type="subcellular location">
    <subcellularLocation>
        <location evidence="1">Host cell</location>
    </subcellularLocation>
    <subcellularLocation>
        <location evidence="2">Secreted</location>
    </subcellularLocation>
</comment>
<dbReference type="AlphaFoldDB" id="A0A397SRT6"/>
<organism evidence="5 6">
    <name type="scientific">Glomus cerebriforme</name>
    <dbReference type="NCBI Taxonomy" id="658196"/>
    <lineage>
        <taxon>Eukaryota</taxon>
        <taxon>Fungi</taxon>
        <taxon>Fungi incertae sedis</taxon>
        <taxon>Mucoromycota</taxon>
        <taxon>Glomeromycotina</taxon>
        <taxon>Glomeromycetes</taxon>
        <taxon>Glomerales</taxon>
        <taxon>Glomeraceae</taxon>
        <taxon>Glomus</taxon>
    </lineage>
</organism>
<sequence length="411" mass="46454">MSTLTLNCFVKEPALGDQDHFKIIIDTNKNGYDLKKLIWENINIFDIDICAWKVEISFSDKKNLQPENVERIEIKDESSVEDIFNKRVEDNIYILVQANSLILVMQHQEEYAEQVGEREVQPVQPEQYVKLMKVVKAFRNKLIEEGRKPLAFIGPGIVDNKTAIIVVFPNETLQIRLPATFEGYPVLTKYGLVQPASNHRAYHKILKPGISIGRSEVENAFTLGAFFQTKDAKKFILTAGHAVGEDPNTSSCAKVVCKFYGVDEGSNILDYAFCEIDDHSRVSVVDPNKPLGSETVIRNCKDSISNDQESMKYVHKFGRTSFHTKGMAIDEKAYFITNVFGSVMEVSALLVSSIDGPFGELGDSGSAVFDDDGQLWGFYYGFEHPYHFIIPVHLILDDVQKRFKVDFTLIN</sequence>
<reference evidence="5 6" key="1">
    <citation type="submission" date="2018-06" db="EMBL/GenBank/DDBJ databases">
        <title>Comparative genomics reveals the genomic features of Rhizophagus irregularis, R. cerebriforme, R. diaphanum and Gigaspora rosea, and their symbiotic lifestyle signature.</title>
        <authorList>
            <person name="Morin E."/>
            <person name="San Clemente H."/>
            <person name="Chen E.C.H."/>
            <person name="De La Providencia I."/>
            <person name="Hainaut M."/>
            <person name="Kuo A."/>
            <person name="Kohler A."/>
            <person name="Murat C."/>
            <person name="Tang N."/>
            <person name="Roy S."/>
            <person name="Loubradou J."/>
            <person name="Henrissat B."/>
            <person name="Grigoriev I.V."/>
            <person name="Corradi N."/>
            <person name="Roux C."/>
            <person name="Martin F.M."/>
        </authorList>
    </citation>
    <scope>NUCLEOTIDE SEQUENCE [LARGE SCALE GENOMIC DNA]</scope>
    <source>
        <strain evidence="5 6">DAOM 227022</strain>
    </source>
</reference>
<keyword evidence="3" id="KW-0964">Secreted</keyword>
<keyword evidence="6" id="KW-1185">Reference proteome</keyword>
<dbReference type="OrthoDB" id="2343015at2759"/>
<feature type="domain" description="Crinkler effector protein N-terminal" evidence="4">
    <location>
        <begin position="4"/>
        <end position="97"/>
    </location>
</feature>